<name>A0A0D3GWC8_9ORYZ</name>
<organism evidence="3">
    <name type="scientific">Oryza barthii</name>
    <dbReference type="NCBI Taxonomy" id="65489"/>
    <lineage>
        <taxon>Eukaryota</taxon>
        <taxon>Viridiplantae</taxon>
        <taxon>Streptophyta</taxon>
        <taxon>Embryophyta</taxon>
        <taxon>Tracheophyta</taxon>
        <taxon>Spermatophyta</taxon>
        <taxon>Magnoliopsida</taxon>
        <taxon>Liliopsida</taxon>
        <taxon>Poales</taxon>
        <taxon>Poaceae</taxon>
        <taxon>BOP clade</taxon>
        <taxon>Oryzoideae</taxon>
        <taxon>Oryzeae</taxon>
        <taxon>Oryzinae</taxon>
        <taxon>Oryza</taxon>
    </lineage>
</organism>
<feature type="domain" description="F-box" evidence="2">
    <location>
        <begin position="191"/>
        <end position="228"/>
    </location>
</feature>
<dbReference type="PaxDb" id="65489-OBART08G02960.1"/>
<dbReference type="InterPro" id="IPR053781">
    <property type="entry name" value="F-box_AtFBL13-like"/>
</dbReference>
<dbReference type="InterPro" id="IPR053197">
    <property type="entry name" value="F-box_SCFL_complex_component"/>
</dbReference>
<feature type="region of interest" description="Disordered" evidence="1">
    <location>
        <begin position="151"/>
        <end position="184"/>
    </location>
</feature>
<dbReference type="InterPro" id="IPR036047">
    <property type="entry name" value="F-box-like_dom_sf"/>
</dbReference>
<reference evidence="3" key="1">
    <citation type="journal article" date="2009" name="Rice">
        <title>De Novo Next Generation Sequencing of Plant Genomes.</title>
        <authorList>
            <person name="Rounsley S."/>
            <person name="Marri P.R."/>
            <person name="Yu Y."/>
            <person name="He R."/>
            <person name="Sisneros N."/>
            <person name="Goicoechea J.L."/>
            <person name="Lee S.J."/>
            <person name="Angelova A."/>
            <person name="Kudrna D."/>
            <person name="Luo M."/>
            <person name="Affourtit J."/>
            <person name="Desany B."/>
            <person name="Knight J."/>
            <person name="Niazi F."/>
            <person name="Egholm M."/>
            <person name="Wing R.A."/>
        </authorList>
    </citation>
    <scope>NUCLEOTIDE SEQUENCE [LARGE SCALE GENOMIC DNA]</scope>
    <source>
        <strain evidence="3">cv. IRGC 105608</strain>
    </source>
</reference>
<feature type="region of interest" description="Disordered" evidence="1">
    <location>
        <begin position="24"/>
        <end position="68"/>
    </location>
</feature>
<evidence type="ECO:0000313" key="4">
    <source>
        <dbReference type="Proteomes" id="UP000026960"/>
    </source>
</evidence>
<dbReference type="Proteomes" id="UP000026960">
    <property type="component" value="Chromosome 8"/>
</dbReference>
<dbReference type="SUPFAM" id="SSF52047">
    <property type="entry name" value="RNI-like"/>
    <property type="match status" value="1"/>
</dbReference>
<dbReference type="Gene3D" id="3.80.10.10">
    <property type="entry name" value="Ribonuclease Inhibitor"/>
    <property type="match status" value="1"/>
</dbReference>
<dbReference type="Pfam" id="PF00646">
    <property type="entry name" value="F-box"/>
    <property type="match status" value="1"/>
</dbReference>
<dbReference type="PANTHER" id="PTHR34223">
    <property type="entry name" value="OS11G0201299 PROTEIN"/>
    <property type="match status" value="1"/>
</dbReference>
<dbReference type="InterPro" id="IPR032675">
    <property type="entry name" value="LRR_dom_sf"/>
</dbReference>
<dbReference type="EnsemblPlants" id="OBART08G02960.1">
    <property type="protein sequence ID" value="OBART08G02960.1"/>
    <property type="gene ID" value="OBART08G02960"/>
</dbReference>
<evidence type="ECO:0000256" key="1">
    <source>
        <dbReference type="SAM" id="MobiDB-lite"/>
    </source>
</evidence>
<dbReference type="AlphaFoldDB" id="A0A0D3GWC8"/>
<reference evidence="3" key="2">
    <citation type="submission" date="2015-03" db="UniProtKB">
        <authorList>
            <consortium name="EnsemblPlants"/>
        </authorList>
    </citation>
    <scope>IDENTIFICATION</scope>
</reference>
<dbReference type="CDD" id="cd22160">
    <property type="entry name" value="F-box_AtFBL13-like"/>
    <property type="match status" value="1"/>
</dbReference>
<dbReference type="SUPFAM" id="SSF81383">
    <property type="entry name" value="F-box domain"/>
    <property type="match status" value="1"/>
</dbReference>
<dbReference type="InterPro" id="IPR001810">
    <property type="entry name" value="F-box_dom"/>
</dbReference>
<keyword evidence="4" id="KW-1185">Reference proteome</keyword>
<dbReference type="Gramene" id="OBART08G02960.1">
    <property type="protein sequence ID" value="OBART08G02960.1"/>
    <property type="gene ID" value="OBART08G02960"/>
</dbReference>
<protein>
    <recommendedName>
        <fullName evidence="2">F-box domain-containing protein</fullName>
    </recommendedName>
</protein>
<dbReference type="PANTHER" id="PTHR34223:SF14">
    <property type="entry name" value="OS08G0149100 PROTEIN"/>
    <property type="match status" value="1"/>
</dbReference>
<evidence type="ECO:0000313" key="3">
    <source>
        <dbReference type="EnsemblPlants" id="OBART08G02960.1"/>
    </source>
</evidence>
<dbReference type="HOGENOM" id="CLU_515256_0_0_1"/>
<dbReference type="Gene3D" id="1.20.1280.50">
    <property type="match status" value="1"/>
</dbReference>
<proteinExistence type="predicted"/>
<evidence type="ECO:0000259" key="2">
    <source>
        <dbReference type="Pfam" id="PF00646"/>
    </source>
</evidence>
<sequence length="529" mass="58207">MAASSAKHSAGFSRITRMPLHDLHSHLSPRPRLVNRDPGGPASFSVRPFRLSLSSGSPQAPSRDHLCAGHGVTSASARLHIRARLRRLRGHAHSANAAGLRSSWLSASALSHGSVASVATHASAVDVATSCGSPPPPPRATPPAARGYIAYPPSWHPRTPTTRLNAPDKVSSSRERDMSQSSRRTSVCDRISALPDELLHHVMTFLTAKEAVQTCVLSRRWPNVWASVGYLNVDSCNFITVKHFKKFVDNLLLQRSCALLDMFCIHTSYDSSDDSLDYSDIHPWVRHALRCSVKTLGILNYCDGKLLSVDGYPVPFTSLHLKSVYLCKFSIDNHFVEKLFSGCPELLHLELRHCAIKATMFCSATLKILTITAADRTQDDPEGFQHFVINMPNLICLHVEEIANRNLRLLDTSSVESASVYLNRFSFGHSDVDCTILSALSNAARLHLMSSSIYEDHGAYAYDHHTNSANATSDLDPTCEGTGTAVNCEKLRKIKIICPQGDRRVHIIVKILFAIINPLPQIKIHPQNG</sequence>
<dbReference type="STRING" id="65489.A0A0D3GWC8"/>
<accession>A0A0D3GWC8</accession>
<dbReference type="eggNOG" id="ENOG502RYTW">
    <property type="taxonomic scope" value="Eukaryota"/>
</dbReference>